<sequence>MLQTELTCEHAPQSHVLGAIEAQEDAAFDVFLVRID</sequence>
<dbReference type="EMBL" id="CP006835">
    <property type="protein sequence ID" value="AGZ54263.1"/>
    <property type="molecule type" value="Genomic_DNA"/>
</dbReference>
<name>U5WYF4_MYCKA</name>
<dbReference type="AlphaFoldDB" id="U5WYF4"/>
<organism evidence="1 2">
    <name type="scientific">Mycobacterium kansasii ATCC 12478</name>
    <dbReference type="NCBI Taxonomy" id="557599"/>
    <lineage>
        <taxon>Bacteria</taxon>
        <taxon>Bacillati</taxon>
        <taxon>Actinomycetota</taxon>
        <taxon>Actinomycetes</taxon>
        <taxon>Mycobacteriales</taxon>
        <taxon>Mycobacteriaceae</taxon>
        <taxon>Mycobacterium</taxon>
    </lineage>
</organism>
<gene>
    <name evidence="1" type="ORF">MKAN_15330</name>
</gene>
<proteinExistence type="predicted"/>
<dbReference type="KEGG" id="mkn:MKAN_15330"/>
<accession>U5WYF4</accession>
<evidence type="ECO:0000313" key="1">
    <source>
        <dbReference type="EMBL" id="AGZ54263.1"/>
    </source>
</evidence>
<reference evidence="1 2" key="1">
    <citation type="submission" date="2013-10" db="EMBL/GenBank/DDBJ databases">
        <title>Genome sequence of Mycobacterium kansasii.</title>
        <authorList>
            <consortium name="McGill University Mycobacterium genome consortium"/>
            <person name="Veyrier F.J."/>
            <person name="Behr M.A."/>
        </authorList>
    </citation>
    <scope>NUCLEOTIDE SEQUENCE [LARGE SCALE GENOMIC DNA]</scope>
    <source>
        <strain evidence="1 2">ATCC 12478</strain>
    </source>
</reference>
<dbReference type="HOGENOM" id="CLU_3357173_0_0_11"/>
<protein>
    <submittedName>
        <fullName evidence="1">Uncharacterized protein</fullName>
    </submittedName>
</protein>
<evidence type="ECO:0000313" key="2">
    <source>
        <dbReference type="Proteomes" id="UP000017786"/>
    </source>
</evidence>
<dbReference type="Proteomes" id="UP000017786">
    <property type="component" value="Chromosome"/>
</dbReference>